<gene>
    <name evidence="4" type="ORF">D3878_15835</name>
</gene>
<feature type="domain" description="EAL" evidence="2">
    <location>
        <begin position="550"/>
        <end position="803"/>
    </location>
</feature>
<evidence type="ECO:0000259" key="2">
    <source>
        <dbReference type="PROSITE" id="PS50883"/>
    </source>
</evidence>
<comment type="catalytic activity">
    <reaction evidence="1">
        <text>3',3'-c-di-GMP + H2O = 5'-phosphoguanylyl(3'-&gt;5')guanosine + H(+)</text>
        <dbReference type="Rhea" id="RHEA:24902"/>
        <dbReference type="ChEBI" id="CHEBI:15377"/>
        <dbReference type="ChEBI" id="CHEBI:15378"/>
        <dbReference type="ChEBI" id="CHEBI:58754"/>
        <dbReference type="ChEBI" id="CHEBI:58805"/>
        <dbReference type="EC" id="3.1.4.52"/>
    </reaction>
    <physiologicalReaction direction="left-to-right" evidence="1">
        <dbReference type="Rhea" id="RHEA:24903"/>
    </physiologicalReaction>
</comment>
<dbReference type="FunFam" id="3.30.70.270:FF:000001">
    <property type="entry name" value="Diguanylate cyclase domain protein"/>
    <property type="match status" value="1"/>
</dbReference>
<dbReference type="OrthoDB" id="9813903at2"/>
<sequence>MAFLSIEQKCTLLDRITRAADLHALLDLLGEEIDKLGLVDGYIVNLCDAAGENLCSLKIRLPFEFRYLDKTYLGYKTSLKSDITNTNMRAFHGRGIARLNTEEGPDSERPMLARWKVAECAALPILSQAQPQLAPIGTLLLMKQGGSMDAHVFETIGELAALFLAPMRAALGTAFLQEFHERFQRAASEHARALDFVIEINNLTALESVFDKFAGDVFRQLAFEYIGFYLLEDNVLKNKMVAAADPRRREIGDSLAAYLSDKPYALHSLAGGVPHAFLKNASLMFHDVQELMHIPMSEMDTQSLRILQTPRTLLVLPIRYQGKPIGSLSFFSVTQPVAVPESDLQLLEKLSAFLGTAIINCRNFAVNQAQNAELERLATHDVLTGLPNRALLRDRLQQGLARWSRQGQKATIAFVDLDHFKDINDTLGHSAGDRALVSITNRLRDCLRQSDTVARYGGDEFVLILEDPDNNGSHEMVLQRVLAALCEPIRDLAQEFTLSCSIGYCRYPDDGEDVDTLLNAADVAMYQAKQLGRSNIQYYSPDMRVAAGKRLTLEGKLRHAAENNELVLHYQPKADIKSGRIVGVEALVRWQNPELGMVSPGVFIPIAEESGLIVPIGDWILRTACAQALAWQQAGLHIPVAVNLSAKQFQAPGIAARVRDTLEATGLDPHYLELELTESMSMGNPEKSIDIMQSFKALGITLTIDDFGTGYSNLSYLQRFPLDKLKLDQSFVRDMTHSPEALAISQAVLAVAHSLHLKVVAEGVETLEQLQLLAKSNCEEMQGYYFSRPLPAEDCTRFLSEKRRLSLQETVPFKTGATH</sequence>
<dbReference type="EMBL" id="QYUQ01000002">
    <property type="protein sequence ID" value="RJG02869.1"/>
    <property type="molecule type" value="Genomic_DNA"/>
</dbReference>
<protein>
    <submittedName>
        <fullName evidence="4">EAL domain-containing protein</fullName>
    </submittedName>
</protein>
<dbReference type="GO" id="GO:0071111">
    <property type="term" value="F:cyclic-guanylate-specific phosphodiesterase activity"/>
    <property type="evidence" value="ECO:0007669"/>
    <property type="project" value="UniProtKB-EC"/>
</dbReference>
<dbReference type="PANTHER" id="PTHR44757:SF2">
    <property type="entry name" value="BIOFILM ARCHITECTURE MAINTENANCE PROTEIN MBAA"/>
    <property type="match status" value="1"/>
</dbReference>
<dbReference type="CDD" id="cd01949">
    <property type="entry name" value="GGDEF"/>
    <property type="match status" value="1"/>
</dbReference>
<proteinExistence type="predicted"/>
<dbReference type="InterPro" id="IPR043128">
    <property type="entry name" value="Rev_trsase/Diguanyl_cyclase"/>
</dbReference>
<organism evidence="4 5">
    <name type="scientific">Noviherbaspirillum sedimenti</name>
    <dbReference type="NCBI Taxonomy" id="2320865"/>
    <lineage>
        <taxon>Bacteria</taxon>
        <taxon>Pseudomonadati</taxon>
        <taxon>Pseudomonadota</taxon>
        <taxon>Betaproteobacteria</taxon>
        <taxon>Burkholderiales</taxon>
        <taxon>Oxalobacteraceae</taxon>
        <taxon>Noviherbaspirillum</taxon>
    </lineage>
</organism>
<dbReference type="SMART" id="SM00065">
    <property type="entry name" value="GAF"/>
    <property type="match status" value="1"/>
</dbReference>
<dbReference type="SMART" id="SM00267">
    <property type="entry name" value="GGDEF"/>
    <property type="match status" value="1"/>
</dbReference>
<dbReference type="SUPFAM" id="SSF55073">
    <property type="entry name" value="Nucleotide cyclase"/>
    <property type="match status" value="1"/>
</dbReference>
<evidence type="ECO:0000256" key="1">
    <source>
        <dbReference type="ARBA" id="ARBA00051114"/>
    </source>
</evidence>
<evidence type="ECO:0000313" key="4">
    <source>
        <dbReference type="EMBL" id="RJG02869.1"/>
    </source>
</evidence>
<dbReference type="InterPro" id="IPR029016">
    <property type="entry name" value="GAF-like_dom_sf"/>
</dbReference>
<dbReference type="InterPro" id="IPR000160">
    <property type="entry name" value="GGDEF_dom"/>
</dbReference>
<dbReference type="CDD" id="cd01948">
    <property type="entry name" value="EAL"/>
    <property type="match status" value="1"/>
</dbReference>
<dbReference type="InterPro" id="IPR003018">
    <property type="entry name" value="GAF"/>
</dbReference>
<dbReference type="InterPro" id="IPR035919">
    <property type="entry name" value="EAL_sf"/>
</dbReference>
<name>A0A3A3G7Y9_9BURK</name>
<accession>A0A3A3G7Y9</accession>
<dbReference type="InterPro" id="IPR001633">
    <property type="entry name" value="EAL_dom"/>
</dbReference>
<dbReference type="FunFam" id="3.20.20.450:FF:000001">
    <property type="entry name" value="Cyclic di-GMP phosphodiesterase yahA"/>
    <property type="match status" value="1"/>
</dbReference>
<dbReference type="Gene3D" id="3.30.450.40">
    <property type="match status" value="1"/>
</dbReference>
<dbReference type="SMART" id="SM00052">
    <property type="entry name" value="EAL"/>
    <property type="match status" value="1"/>
</dbReference>
<reference evidence="5" key="1">
    <citation type="submission" date="2018-09" db="EMBL/GenBank/DDBJ databases">
        <authorList>
            <person name="Zhu H."/>
        </authorList>
    </citation>
    <scope>NUCLEOTIDE SEQUENCE [LARGE SCALE GENOMIC DNA]</scope>
    <source>
        <strain evidence="5">K1S02-23</strain>
    </source>
</reference>
<dbReference type="Proteomes" id="UP000266327">
    <property type="component" value="Unassembled WGS sequence"/>
</dbReference>
<dbReference type="SUPFAM" id="SSF141868">
    <property type="entry name" value="EAL domain-like"/>
    <property type="match status" value="1"/>
</dbReference>
<dbReference type="GO" id="GO:0071732">
    <property type="term" value="P:cellular response to nitric oxide"/>
    <property type="evidence" value="ECO:0007669"/>
    <property type="project" value="UniProtKB-ARBA"/>
</dbReference>
<keyword evidence="5" id="KW-1185">Reference proteome</keyword>
<dbReference type="PROSITE" id="PS50883">
    <property type="entry name" value="EAL"/>
    <property type="match status" value="1"/>
</dbReference>
<dbReference type="PROSITE" id="PS50887">
    <property type="entry name" value="GGDEF"/>
    <property type="match status" value="1"/>
</dbReference>
<evidence type="ECO:0000259" key="3">
    <source>
        <dbReference type="PROSITE" id="PS50887"/>
    </source>
</evidence>
<comment type="caution">
    <text evidence="4">The sequence shown here is derived from an EMBL/GenBank/DDBJ whole genome shotgun (WGS) entry which is preliminary data.</text>
</comment>
<dbReference type="InterPro" id="IPR052155">
    <property type="entry name" value="Biofilm_reg_signaling"/>
</dbReference>
<dbReference type="SUPFAM" id="SSF55781">
    <property type="entry name" value="GAF domain-like"/>
    <property type="match status" value="1"/>
</dbReference>
<dbReference type="Pfam" id="PF01590">
    <property type="entry name" value="GAF"/>
    <property type="match status" value="1"/>
</dbReference>
<dbReference type="RefSeq" id="WP_119786369.1">
    <property type="nucleotide sequence ID" value="NZ_QYUQ01000002.1"/>
</dbReference>
<evidence type="ECO:0000313" key="5">
    <source>
        <dbReference type="Proteomes" id="UP000266327"/>
    </source>
</evidence>
<dbReference type="PANTHER" id="PTHR44757">
    <property type="entry name" value="DIGUANYLATE CYCLASE DGCP"/>
    <property type="match status" value="1"/>
</dbReference>
<dbReference type="Gene3D" id="3.20.20.450">
    <property type="entry name" value="EAL domain"/>
    <property type="match status" value="1"/>
</dbReference>
<dbReference type="AlphaFoldDB" id="A0A3A3G7Y9"/>
<dbReference type="Pfam" id="PF00990">
    <property type="entry name" value="GGDEF"/>
    <property type="match status" value="1"/>
</dbReference>
<dbReference type="NCBIfam" id="TIGR00254">
    <property type="entry name" value="GGDEF"/>
    <property type="match status" value="1"/>
</dbReference>
<dbReference type="InterPro" id="IPR029787">
    <property type="entry name" value="Nucleotide_cyclase"/>
</dbReference>
<dbReference type="Gene3D" id="3.30.70.270">
    <property type="match status" value="1"/>
</dbReference>
<feature type="domain" description="GGDEF" evidence="3">
    <location>
        <begin position="408"/>
        <end position="541"/>
    </location>
</feature>
<dbReference type="Pfam" id="PF00563">
    <property type="entry name" value="EAL"/>
    <property type="match status" value="1"/>
</dbReference>